<evidence type="ECO:0000313" key="3">
    <source>
        <dbReference type="EMBL" id="MBK1790617.1"/>
    </source>
</evidence>
<comment type="caution">
    <text evidence="3">The sequence shown here is derived from an EMBL/GenBank/DDBJ whole genome shotgun (WGS) entry which is preliminary data.</text>
</comment>
<dbReference type="GO" id="GO:0004803">
    <property type="term" value="F:transposase activity"/>
    <property type="evidence" value="ECO:0007669"/>
    <property type="project" value="InterPro"/>
</dbReference>
<evidence type="ECO:0000313" key="6">
    <source>
        <dbReference type="EMBL" id="MBK1791000.1"/>
    </source>
</evidence>
<dbReference type="InterPro" id="IPR051839">
    <property type="entry name" value="RD_transcriptional_regulator"/>
</dbReference>
<dbReference type="InterPro" id="IPR002514">
    <property type="entry name" value="Transposase_8"/>
</dbReference>
<dbReference type="EMBL" id="JAENIM010000041">
    <property type="protein sequence ID" value="MBK1791936.1"/>
    <property type="molecule type" value="Genomic_DNA"/>
</dbReference>
<dbReference type="GO" id="GO:0003677">
    <property type="term" value="F:DNA binding"/>
    <property type="evidence" value="ECO:0007669"/>
    <property type="project" value="InterPro"/>
</dbReference>
<protein>
    <submittedName>
        <fullName evidence="3">Transposase</fullName>
    </submittedName>
</protein>
<dbReference type="SUPFAM" id="SSF46689">
    <property type="entry name" value="Homeodomain-like"/>
    <property type="match status" value="1"/>
</dbReference>
<dbReference type="GO" id="GO:0006313">
    <property type="term" value="P:DNA transposition"/>
    <property type="evidence" value="ECO:0007669"/>
    <property type="project" value="InterPro"/>
</dbReference>
<dbReference type="PANTHER" id="PTHR33215:SF13">
    <property type="entry name" value="PROTEIN DISTAL ANTENNA"/>
    <property type="match status" value="1"/>
</dbReference>
<proteinExistence type="predicted"/>
<dbReference type="RefSeq" id="WP_200310073.1">
    <property type="nucleotide sequence ID" value="NZ_JAENIM010000012.1"/>
</dbReference>
<evidence type="ECO:0000313" key="4">
    <source>
        <dbReference type="EMBL" id="MBK1790655.1"/>
    </source>
</evidence>
<dbReference type="EMBL" id="JAENIM010000039">
    <property type="protein sequence ID" value="MBK1791000.1"/>
    <property type="molecule type" value="Genomic_DNA"/>
</dbReference>
<dbReference type="EMBL" id="JAENIM010000027">
    <property type="protein sequence ID" value="MBK1790617.1"/>
    <property type="molecule type" value="Genomic_DNA"/>
</dbReference>
<dbReference type="InterPro" id="IPR009057">
    <property type="entry name" value="Homeodomain-like_sf"/>
</dbReference>
<dbReference type="AlphaFoldDB" id="A0A8J7MCH4"/>
<dbReference type="Pfam" id="PF01527">
    <property type="entry name" value="HTH_Tnp_1"/>
    <property type="match status" value="1"/>
</dbReference>
<sequence>MTQPRRRHSEEFKQEVIDYFLSSAKSVTQICRDFQISPSQFYAWKKKLLGDAESDRASGEGMNEVPKEASVAELAEEVRRLRQELAKSQRREEILKKAALILGNDPHNNMS</sequence>
<dbReference type="EMBL" id="JAENIM010000031">
    <property type="protein sequence ID" value="MBK1790655.1"/>
    <property type="molecule type" value="Genomic_DNA"/>
</dbReference>
<dbReference type="PANTHER" id="PTHR33215">
    <property type="entry name" value="PROTEIN DISTAL ANTENNA"/>
    <property type="match status" value="1"/>
</dbReference>
<keyword evidence="1" id="KW-0175">Coiled coil</keyword>
<dbReference type="EMBL" id="JAENIM010000012">
    <property type="protein sequence ID" value="MBK1790031.1"/>
    <property type="molecule type" value="Genomic_DNA"/>
</dbReference>
<evidence type="ECO:0000313" key="5">
    <source>
        <dbReference type="EMBL" id="MBK1790696.1"/>
    </source>
</evidence>
<reference evidence="3" key="1">
    <citation type="submission" date="2021-01" db="EMBL/GenBank/DDBJ databases">
        <title>Modified the classification status of verrucomicrobia.</title>
        <authorList>
            <person name="Feng X."/>
        </authorList>
    </citation>
    <scope>NUCLEOTIDE SEQUENCE</scope>
    <source>
        <strain evidence="3">_KCTC 22039</strain>
    </source>
</reference>
<evidence type="ECO:0000256" key="1">
    <source>
        <dbReference type="SAM" id="Coils"/>
    </source>
</evidence>
<gene>
    <name evidence="2" type="ORF">JIN82_02550</name>
    <name evidence="3" type="ORF">JIN82_05535</name>
    <name evidence="4" type="ORF">JIN82_05740</name>
    <name evidence="5" type="ORF">JIN82_05955</name>
    <name evidence="6" type="ORF">JIN82_07525</name>
    <name evidence="7" type="ORF">JIN82_12315</name>
</gene>
<evidence type="ECO:0000313" key="2">
    <source>
        <dbReference type="EMBL" id="MBK1790031.1"/>
    </source>
</evidence>
<dbReference type="NCBIfam" id="NF047593">
    <property type="entry name" value="IS66_ISAeme5_TnpA"/>
    <property type="match status" value="1"/>
</dbReference>
<dbReference type="Gene3D" id="1.10.10.60">
    <property type="entry name" value="Homeodomain-like"/>
    <property type="match status" value="1"/>
</dbReference>
<evidence type="ECO:0000313" key="7">
    <source>
        <dbReference type="EMBL" id="MBK1791936.1"/>
    </source>
</evidence>
<accession>A0A8J7MCH4</accession>
<keyword evidence="8" id="KW-1185">Reference proteome</keyword>
<dbReference type="EMBL" id="JAENIM010000031">
    <property type="protein sequence ID" value="MBK1790696.1"/>
    <property type="molecule type" value="Genomic_DNA"/>
</dbReference>
<feature type="coiled-coil region" evidence="1">
    <location>
        <begin position="71"/>
        <end position="98"/>
    </location>
</feature>
<dbReference type="Proteomes" id="UP000624703">
    <property type="component" value="Unassembled WGS sequence"/>
</dbReference>
<organism evidence="3 8">
    <name type="scientific">Persicirhabdus sediminis</name>
    <dbReference type="NCBI Taxonomy" id="454144"/>
    <lineage>
        <taxon>Bacteria</taxon>
        <taxon>Pseudomonadati</taxon>
        <taxon>Verrucomicrobiota</taxon>
        <taxon>Verrucomicrobiia</taxon>
        <taxon>Verrucomicrobiales</taxon>
        <taxon>Verrucomicrobiaceae</taxon>
        <taxon>Persicirhabdus</taxon>
    </lineage>
</organism>
<name>A0A8J7MCH4_9BACT</name>
<evidence type="ECO:0000313" key="8">
    <source>
        <dbReference type="Proteomes" id="UP000624703"/>
    </source>
</evidence>